<reference evidence="2" key="1">
    <citation type="submission" date="2023-07" db="EMBL/GenBank/DDBJ databases">
        <authorList>
            <person name="Stuckert A."/>
        </authorList>
    </citation>
    <scope>NUCLEOTIDE SEQUENCE</scope>
</reference>
<evidence type="ECO:0000313" key="3">
    <source>
        <dbReference type="Proteomes" id="UP001176940"/>
    </source>
</evidence>
<feature type="region of interest" description="Disordered" evidence="1">
    <location>
        <begin position="23"/>
        <end position="84"/>
    </location>
</feature>
<keyword evidence="3" id="KW-1185">Reference proteome</keyword>
<name>A0ABN9LAA4_9NEOB</name>
<organism evidence="2 3">
    <name type="scientific">Ranitomeya imitator</name>
    <name type="common">mimic poison frog</name>
    <dbReference type="NCBI Taxonomy" id="111125"/>
    <lineage>
        <taxon>Eukaryota</taxon>
        <taxon>Metazoa</taxon>
        <taxon>Chordata</taxon>
        <taxon>Craniata</taxon>
        <taxon>Vertebrata</taxon>
        <taxon>Euteleostomi</taxon>
        <taxon>Amphibia</taxon>
        <taxon>Batrachia</taxon>
        <taxon>Anura</taxon>
        <taxon>Neobatrachia</taxon>
        <taxon>Hyloidea</taxon>
        <taxon>Dendrobatidae</taxon>
        <taxon>Dendrobatinae</taxon>
        <taxon>Ranitomeya</taxon>
    </lineage>
</organism>
<evidence type="ECO:0000313" key="2">
    <source>
        <dbReference type="EMBL" id="CAJ0937151.1"/>
    </source>
</evidence>
<gene>
    <name evidence="2" type="ORF">RIMI_LOCUS7086816</name>
</gene>
<evidence type="ECO:0000256" key="1">
    <source>
        <dbReference type="SAM" id="MobiDB-lite"/>
    </source>
</evidence>
<dbReference type="EMBL" id="CAUEEQ010013210">
    <property type="protein sequence ID" value="CAJ0937151.1"/>
    <property type="molecule type" value="Genomic_DNA"/>
</dbReference>
<protein>
    <submittedName>
        <fullName evidence="2">Uncharacterized protein</fullName>
    </submittedName>
</protein>
<proteinExistence type="predicted"/>
<accession>A0ABN9LAA4</accession>
<sequence length="124" mass="14035">MHDVGEQMEPQLPSCFRWSCRDVGAGSGGKDSRSLFHRQRRHRQETDPRHRFHTAPDGSQRCRAREGHRPAGEGSVGGDGSILEPQHLFAPQRDNMGLFLEQKSQTGAKHELLSYSQFIREQGL</sequence>
<comment type="caution">
    <text evidence="2">The sequence shown here is derived from an EMBL/GenBank/DDBJ whole genome shotgun (WGS) entry which is preliminary data.</text>
</comment>
<dbReference type="Proteomes" id="UP001176940">
    <property type="component" value="Unassembled WGS sequence"/>
</dbReference>